<comment type="caution">
    <text evidence="1">The sequence shown here is derived from an EMBL/GenBank/DDBJ whole genome shotgun (WGS) entry which is preliminary data.</text>
</comment>
<dbReference type="Proteomes" id="UP000178121">
    <property type="component" value="Unassembled WGS sequence"/>
</dbReference>
<dbReference type="InterPro" id="IPR009097">
    <property type="entry name" value="Cyclic_Pdiesterase"/>
</dbReference>
<evidence type="ECO:0000313" key="1">
    <source>
        <dbReference type="EMBL" id="OHA21248.1"/>
    </source>
</evidence>
<reference evidence="1 2" key="1">
    <citation type="journal article" date="2016" name="Nat. Commun.">
        <title>Thousands of microbial genomes shed light on interconnected biogeochemical processes in an aquifer system.</title>
        <authorList>
            <person name="Anantharaman K."/>
            <person name="Brown C.T."/>
            <person name="Hug L.A."/>
            <person name="Sharon I."/>
            <person name="Castelle C.J."/>
            <person name="Probst A.J."/>
            <person name="Thomas B.C."/>
            <person name="Singh A."/>
            <person name="Wilkins M.J."/>
            <person name="Karaoz U."/>
            <person name="Brodie E.L."/>
            <person name="Williams K.H."/>
            <person name="Hubbard S.S."/>
            <person name="Banfield J.F."/>
        </authorList>
    </citation>
    <scope>NUCLEOTIDE SEQUENCE [LARGE SCALE GENOMIC DNA]</scope>
</reference>
<dbReference type="AlphaFoldDB" id="A0A1G2MBL9"/>
<evidence type="ECO:0008006" key="3">
    <source>
        <dbReference type="Google" id="ProtNLM"/>
    </source>
</evidence>
<name>A0A1G2MBL9_9BACT</name>
<dbReference type="SUPFAM" id="SSF55144">
    <property type="entry name" value="LigT-like"/>
    <property type="match status" value="1"/>
</dbReference>
<dbReference type="Gene3D" id="3.90.1140.10">
    <property type="entry name" value="Cyclic phosphodiesterase"/>
    <property type="match status" value="1"/>
</dbReference>
<accession>A0A1G2MBL9</accession>
<organism evidence="1 2">
    <name type="scientific">Candidatus Taylorbacteria bacterium RIFCSPHIGHO2_01_FULL_51_15</name>
    <dbReference type="NCBI Taxonomy" id="1802304"/>
    <lineage>
        <taxon>Bacteria</taxon>
        <taxon>Candidatus Tayloriibacteriota</taxon>
    </lineage>
</organism>
<dbReference type="EMBL" id="MHRI01000011">
    <property type="protein sequence ID" value="OHA21248.1"/>
    <property type="molecule type" value="Genomic_DNA"/>
</dbReference>
<gene>
    <name evidence="1" type="ORF">A2849_00420</name>
</gene>
<sequence length="212" mass="23014">MSKLAIDVALLVDEAASNIVIALNKELLTGAEDEIVLGEKGGIPHVTLAMGLMEEDKLPEISQRLEKIAGSYAPLDLVVQGVEVGPVRRDGRVISGLNVRKTDELQHLHERILTDIIARCTYEGVRTDMFYGTPAKLSEYWASGKVSTNIHAQFHPHITIGFGTLPPLEKPLALKASTLALCHLGAHSTCRKILAQCELNLGEQYNAAKNGD</sequence>
<proteinExistence type="predicted"/>
<protein>
    <recommendedName>
        <fullName evidence="3">2'-5' RNA ligase</fullName>
    </recommendedName>
</protein>
<dbReference type="Pfam" id="PF13563">
    <property type="entry name" value="2_5_RNA_ligase2"/>
    <property type="match status" value="1"/>
</dbReference>
<evidence type="ECO:0000313" key="2">
    <source>
        <dbReference type="Proteomes" id="UP000178121"/>
    </source>
</evidence>